<name>A0A0C2FQG1_9BILA</name>
<accession>A0A0C2FQG1</accession>
<evidence type="ECO:0000313" key="2">
    <source>
        <dbReference type="Proteomes" id="UP000054047"/>
    </source>
</evidence>
<dbReference type="AlphaFoldDB" id="A0A0C2FQG1"/>
<evidence type="ECO:0000313" key="1">
    <source>
        <dbReference type="EMBL" id="KIH47186.1"/>
    </source>
</evidence>
<sequence length="67" mass="7835">MKKEAKRFKCKARCILPSKPPPYNAYNATEWTHLPSNAVFQCDIVETECARGQTVESFLHMQIYERE</sequence>
<keyword evidence="2" id="KW-1185">Reference proteome</keyword>
<dbReference type="EMBL" id="KN768035">
    <property type="protein sequence ID" value="KIH47186.1"/>
    <property type="molecule type" value="Genomic_DNA"/>
</dbReference>
<proteinExistence type="predicted"/>
<gene>
    <name evidence="1" type="ORF">ANCDUO_22756</name>
</gene>
<protein>
    <submittedName>
        <fullName evidence="1">Uncharacterized protein</fullName>
    </submittedName>
</protein>
<organism evidence="1 2">
    <name type="scientific">Ancylostoma duodenale</name>
    <dbReference type="NCBI Taxonomy" id="51022"/>
    <lineage>
        <taxon>Eukaryota</taxon>
        <taxon>Metazoa</taxon>
        <taxon>Ecdysozoa</taxon>
        <taxon>Nematoda</taxon>
        <taxon>Chromadorea</taxon>
        <taxon>Rhabditida</taxon>
        <taxon>Rhabditina</taxon>
        <taxon>Rhabditomorpha</taxon>
        <taxon>Strongyloidea</taxon>
        <taxon>Ancylostomatidae</taxon>
        <taxon>Ancylostomatinae</taxon>
        <taxon>Ancylostoma</taxon>
    </lineage>
</organism>
<dbReference type="Proteomes" id="UP000054047">
    <property type="component" value="Unassembled WGS sequence"/>
</dbReference>
<reference evidence="1 2" key="1">
    <citation type="submission" date="2013-12" db="EMBL/GenBank/DDBJ databases">
        <title>Draft genome of the parsitic nematode Ancylostoma duodenale.</title>
        <authorList>
            <person name="Mitreva M."/>
        </authorList>
    </citation>
    <scope>NUCLEOTIDE SEQUENCE [LARGE SCALE GENOMIC DNA]</scope>
    <source>
        <strain evidence="1 2">Zhejiang</strain>
    </source>
</reference>